<dbReference type="PROSITE" id="PS50076">
    <property type="entry name" value="DNAJ_2"/>
    <property type="match status" value="1"/>
</dbReference>
<dbReference type="PROSITE" id="PS00636">
    <property type="entry name" value="DNAJ_1"/>
    <property type="match status" value="1"/>
</dbReference>
<feature type="coiled-coil region" evidence="1">
    <location>
        <begin position="1109"/>
        <end position="1136"/>
    </location>
</feature>
<organism evidence="4">
    <name type="scientific">Rhizophora mucronata</name>
    <name type="common">Asiatic mangrove</name>
    <dbReference type="NCBI Taxonomy" id="61149"/>
    <lineage>
        <taxon>Eukaryota</taxon>
        <taxon>Viridiplantae</taxon>
        <taxon>Streptophyta</taxon>
        <taxon>Embryophyta</taxon>
        <taxon>Tracheophyta</taxon>
        <taxon>Spermatophyta</taxon>
        <taxon>Magnoliopsida</taxon>
        <taxon>eudicotyledons</taxon>
        <taxon>Gunneridae</taxon>
        <taxon>Pentapetalae</taxon>
        <taxon>rosids</taxon>
        <taxon>fabids</taxon>
        <taxon>Malpighiales</taxon>
        <taxon>Rhizophoraceae</taxon>
        <taxon>Rhizophora</taxon>
    </lineage>
</organism>
<feature type="region of interest" description="Disordered" evidence="2">
    <location>
        <begin position="1136"/>
        <end position="1157"/>
    </location>
</feature>
<feature type="compositionally biased region" description="Polar residues" evidence="2">
    <location>
        <begin position="673"/>
        <end position="687"/>
    </location>
</feature>
<dbReference type="Pfam" id="PF00226">
    <property type="entry name" value="DnaJ"/>
    <property type="match status" value="1"/>
</dbReference>
<dbReference type="CDD" id="cd06257">
    <property type="entry name" value="DnaJ"/>
    <property type="match status" value="1"/>
</dbReference>
<feature type="compositionally biased region" description="Polar residues" evidence="2">
    <location>
        <begin position="1136"/>
        <end position="1146"/>
    </location>
</feature>
<feature type="region of interest" description="Disordered" evidence="2">
    <location>
        <begin position="673"/>
        <end position="700"/>
    </location>
</feature>
<evidence type="ECO:0000313" key="4">
    <source>
        <dbReference type="EMBL" id="MBX01556.1"/>
    </source>
</evidence>
<keyword evidence="1" id="KW-0175">Coiled coil</keyword>
<feature type="region of interest" description="Disordered" evidence="2">
    <location>
        <begin position="1261"/>
        <end position="1295"/>
    </location>
</feature>
<dbReference type="PRINTS" id="PR00625">
    <property type="entry name" value="JDOMAIN"/>
</dbReference>
<evidence type="ECO:0000256" key="2">
    <source>
        <dbReference type="SAM" id="MobiDB-lite"/>
    </source>
</evidence>
<dbReference type="SUPFAM" id="SSF46565">
    <property type="entry name" value="Chaperone J-domain"/>
    <property type="match status" value="1"/>
</dbReference>
<evidence type="ECO:0000259" key="3">
    <source>
        <dbReference type="PROSITE" id="PS50076"/>
    </source>
</evidence>
<dbReference type="SMART" id="SM00028">
    <property type="entry name" value="TPR"/>
    <property type="match status" value="6"/>
</dbReference>
<feature type="region of interest" description="Disordered" evidence="2">
    <location>
        <begin position="509"/>
        <end position="528"/>
    </location>
</feature>
<name>A0A2P2K761_RHIMU</name>
<feature type="region of interest" description="Disordered" evidence="2">
    <location>
        <begin position="579"/>
        <end position="612"/>
    </location>
</feature>
<dbReference type="Gene3D" id="1.10.287.110">
    <property type="entry name" value="DnaJ domain"/>
    <property type="match status" value="1"/>
</dbReference>
<dbReference type="InterPro" id="IPR001623">
    <property type="entry name" value="DnaJ_domain"/>
</dbReference>
<dbReference type="PANTHER" id="PTHR45181:SF8">
    <property type="entry name" value="HEAT SHOCK PROTEIN DNAJ WITH TETRATRICOPEPTIDE REPEAT-CONTAINING PROTEIN"/>
    <property type="match status" value="1"/>
</dbReference>
<dbReference type="EMBL" id="GGEC01021072">
    <property type="protein sequence ID" value="MBX01556.1"/>
    <property type="molecule type" value="Transcribed_RNA"/>
</dbReference>
<dbReference type="InterPro" id="IPR011990">
    <property type="entry name" value="TPR-like_helical_dom_sf"/>
</dbReference>
<sequence length="1295" mass="141799">MSPAGVNIWPPLSSQTNPDSNPIPGFAASAPNNAADNCKRSEKFSVFGDASEFQIPGFRTGPVSSGRAKPRLVKLRKQLHRRSTVVPGNLDFVERNCGAKVEQAGGKVESLVSENVGSVFRAEGTQFNGNFGISVPEADNQKLGNTGFVFGANRENVSVQWSTSDSNSGLVSGSNAPVGFEFLANGSNKGFNLVFKAGESNNCTEKTKSDIGMFASSATTNGRVPVSVFEFGSSSKKSSNFDECLDEVNLYNEPSKSWNGISRDQNGSINDECCTQEFKSTGDMASASSMHSLYNLHNELKNLNIDDFKNVTGVGRKKFSSKSRSWDRTSHEWKSELFSDSAKGTGGKEFESSDKNKSCNMAHSLFGTSSLEPLVLHAGPNRSQSEGFLSQCQANDETQLNGAAVSSLFSSFPLDSQGNSFASKAPAISQAGKDVHEMSAASTSESSGVLLTEFKAPEWHFPCLKASLFPELIEKKEFSLKGRKKKSKMSQIMRGKLNQHSLQRQQADMNPTQNEGNTQENPKFPGNCSPMDFSPYEDTTSAPQWSAEASVVSNGFTQLDNNNVQLVCPLKVATGLREGKGLDKDDKKSTGPHVGSSCYQSERPVIGDKSSKQSTFGAEGVRYCFNSAQVCTTGCPDVTSAEDTVDLNAEQNSEPQLSFASGLQDPGHLKFSFSASSCQHNSSSTSKPLRRRKNRRKAAHKPFTIAPEENAKVQEGDCFSFPRKVANKSEAKEEVKQGPISSTVAFEEACETWRIRGNQAYQRGDMSKAEDFYTRGINSVPSCKTAGCCLRPLVICYSNRAATRMSLGCLRAALSDCVTAAALDPKFLKVQIRAGNCHLALGEVDDALHYFNKCLESGGDVCLDRRITIEAATGQQNAQKVAECMDHGVKLLEQRTSDAAPNALDAFEKALSISPYSERLLEMKVESMFMLRRYGQAIQLCEDTLCAAEKNFASVGTDGQFVDVSSSHGRSFSSARLWRRHRISKSQFYMGRLEAALDSLDELEPMRSINDEYASKILASSLSLGITIRELLDHKNAGNEAFRLARYTEAVEHYSAALSSNVESRPFAAICFCNRAAAYQAMDQIADAIADCSLAIALDGSYHKAVSRRATLHEMIRDYEQAARDLQRLVSIFENQSEGKSRQSGTPGRAHSSTKELRQAHWHMSLMEEKAKKGSPLDMYLVLGVKVSDSVLEIKRAYRKAALRHHPDKAGQFLARSESGDEGRLWKEIVEEVHIDADRLFKMIGEAYAVLSDATKRSQYDLDEEIRKGSKQSNGSRPNGKTSDGYSYPFRRSRR</sequence>
<proteinExistence type="predicted"/>
<dbReference type="InterPro" id="IPR018253">
    <property type="entry name" value="DnaJ_domain_CS"/>
</dbReference>
<protein>
    <recommendedName>
        <fullName evidence="3">J domain-containing protein</fullName>
    </recommendedName>
</protein>
<feature type="compositionally biased region" description="Polar residues" evidence="2">
    <location>
        <begin position="1271"/>
        <end position="1285"/>
    </location>
</feature>
<feature type="compositionally biased region" description="Basic and acidic residues" evidence="2">
    <location>
        <begin position="579"/>
        <end position="589"/>
    </location>
</feature>
<evidence type="ECO:0000256" key="1">
    <source>
        <dbReference type="SAM" id="Coils"/>
    </source>
</evidence>
<feature type="domain" description="J" evidence="3">
    <location>
        <begin position="1178"/>
        <end position="1264"/>
    </location>
</feature>
<dbReference type="PANTHER" id="PTHR45181">
    <property type="entry name" value="HEAT SHOCK PROTEIN DNAJ WITH TETRATRICOPEPTIDE REPEAT-CONTAINING PROTEIN"/>
    <property type="match status" value="1"/>
</dbReference>
<reference evidence="4" key="1">
    <citation type="submission" date="2018-02" db="EMBL/GenBank/DDBJ databases">
        <title>Rhizophora mucronata_Transcriptome.</title>
        <authorList>
            <person name="Meera S.P."/>
            <person name="Sreeshan A."/>
            <person name="Augustine A."/>
        </authorList>
    </citation>
    <scope>NUCLEOTIDE SEQUENCE</scope>
    <source>
        <tissue evidence="4">Leaf</tissue>
    </source>
</reference>
<feature type="compositionally biased region" description="Basic residues" evidence="2">
    <location>
        <begin position="688"/>
        <end position="700"/>
    </location>
</feature>
<dbReference type="Gene3D" id="1.25.40.10">
    <property type="entry name" value="Tetratricopeptide repeat domain"/>
    <property type="match status" value="2"/>
</dbReference>
<dbReference type="SMART" id="SM00271">
    <property type="entry name" value="DnaJ"/>
    <property type="match status" value="1"/>
</dbReference>
<dbReference type="InterPro" id="IPR036869">
    <property type="entry name" value="J_dom_sf"/>
</dbReference>
<dbReference type="InterPro" id="IPR019734">
    <property type="entry name" value="TPR_rpt"/>
</dbReference>
<accession>A0A2P2K761</accession>
<feature type="compositionally biased region" description="Polar residues" evidence="2">
    <location>
        <begin position="509"/>
        <end position="521"/>
    </location>
</feature>
<dbReference type="SUPFAM" id="SSF48452">
    <property type="entry name" value="TPR-like"/>
    <property type="match status" value="2"/>
</dbReference>
<feature type="region of interest" description="Disordered" evidence="2">
    <location>
        <begin position="1"/>
        <end position="28"/>
    </location>
</feature>